<feature type="repeat" description="TPR" evidence="8">
    <location>
        <begin position="243"/>
        <end position="276"/>
    </location>
</feature>
<dbReference type="PANTHER" id="PTHR44366">
    <property type="entry name" value="UDP-N-ACETYLGLUCOSAMINE--PEPTIDE N-ACETYLGLUCOSAMINYLTRANSFERASE 110 KDA SUBUNIT"/>
    <property type="match status" value="1"/>
</dbReference>
<dbReference type="PANTHER" id="PTHR44366:SF1">
    <property type="entry name" value="UDP-N-ACETYLGLUCOSAMINE--PEPTIDE N-ACETYLGLUCOSAMINYLTRANSFERASE 110 KDA SUBUNIT"/>
    <property type="match status" value="1"/>
</dbReference>
<dbReference type="InterPro" id="IPR011990">
    <property type="entry name" value="TPR-like_helical_dom_sf"/>
</dbReference>
<reference evidence="10 11" key="1">
    <citation type="submission" date="2017-05" db="EMBL/GenBank/DDBJ databases">
        <title>Genome of Polynucleobacter sp. MWH-Feld-100.</title>
        <authorList>
            <person name="Hahn M.W."/>
        </authorList>
    </citation>
    <scope>NUCLEOTIDE SEQUENCE [LARGE SCALE GENOMIC DNA]</scope>
    <source>
        <strain evidence="10 11">MWH-Feld-100</strain>
    </source>
</reference>
<evidence type="ECO:0000256" key="7">
    <source>
        <dbReference type="ARBA" id="ARBA00022803"/>
    </source>
</evidence>
<dbReference type="PROSITE" id="PS50005">
    <property type="entry name" value="TPR"/>
    <property type="match status" value="6"/>
</dbReference>
<evidence type="ECO:0000313" key="11">
    <source>
        <dbReference type="Proteomes" id="UP000197528"/>
    </source>
</evidence>
<dbReference type="InterPro" id="IPR019734">
    <property type="entry name" value="TPR_rpt"/>
</dbReference>
<gene>
    <name evidence="10" type="ORF">CBI31_07230</name>
</gene>
<dbReference type="PROSITE" id="PS50293">
    <property type="entry name" value="TPR_REGION"/>
    <property type="match status" value="1"/>
</dbReference>
<evidence type="ECO:0000313" key="10">
    <source>
        <dbReference type="EMBL" id="OWS70107.1"/>
    </source>
</evidence>
<feature type="repeat" description="TPR" evidence="8">
    <location>
        <begin position="175"/>
        <end position="208"/>
    </location>
</feature>
<dbReference type="Gene3D" id="3.40.50.2000">
    <property type="entry name" value="Glycogen Phosphorylase B"/>
    <property type="match status" value="1"/>
</dbReference>
<evidence type="ECO:0000256" key="4">
    <source>
        <dbReference type="ARBA" id="ARBA00022676"/>
    </source>
</evidence>
<dbReference type="Pfam" id="PF14559">
    <property type="entry name" value="TPR_19"/>
    <property type="match status" value="2"/>
</dbReference>
<keyword evidence="6" id="KW-0677">Repeat</keyword>
<protein>
    <recommendedName>
        <fullName evidence="3">protein O-GlcNAc transferase</fullName>
        <ecNumber evidence="3">2.4.1.255</ecNumber>
    </recommendedName>
</protein>
<dbReference type="RefSeq" id="WP_088525693.1">
    <property type="nucleotide sequence ID" value="NZ_NGUP01000003.1"/>
</dbReference>
<dbReference type="GO" id="GO:0006493">
    <property type="term" value="P:protein O-linked glycosylation"/>
    <property type="evidence" value="ECO:0007669"/>
    <property type="project" value="InterPro"/>
</dbReference>
<dbReference type="InterPro" id="IPR029489">
    <property type="entry name" value="OGT/SEC/SPY_C"/>
</dbReference>
<dbReference type="Proteomes" id="UP000197528">
    <property type="component" value="Unassembled WGS sequence"/>
</dbReference>
<proteinExistence type="inferred from homology"/>
<keyword evidence="7 8" id="KW-0802">TPR repeat</keyword>
<keyword evidence="5" id="KW-0808">Transferase</keyword>
<dbReference type="InterPro" id="IPR037919">
    <property type="entry name" value="OGT"/>
</dbReference>
<dbReference type="UniPathway" id="UPA00378"/>
<dbReference type="Pfam" id="PF13844">
    <property type="entry name" value="Glyco_transf_41"/>
    <property type="match status" value="2"/>
</dbReference>
<sequence>MSINKRDLLKKGVMHLREGLLDDAEKSFLKILSQDPHDFYGLQNLGLTYAHSGKLLEAKRLLLKASSINSNEAEPHYNLGLIYSLEKNFLEAIEEYKKALRVNPKHIEALTNLSDLFNQLGRHEEALMVSNSAINLHSSYAETWVNQAKALNQLDRKLEALDALKKTVEIQPSHADGLLLLADALDEQGSHEEALQTYDLLLKYYPNNHVAFCNKGTVLHNLKKYEDALRSYDNALSLQPSHLESLSNKGNTLNEMKRYQEALFAYDAALTIFPDYPEALKNKGNTLIELKRYQDALGIYERLHKMQPGMKNIKALIMHLKMHLCDWSNFEFHYEQLWRACTAGKDVCSPFISFSIFDSANQQKIIAERWVQSKQALFKNEFITSNKSDEKIRIGYYSPDFKNHPVSFLMAELIQLHDRKRFEVIGFSFGADNNNPMHDRLCSAFDQFINVQDKSEIEIALLSREMGIDIGIDLCGHTHENRSGIFSHRAAPVQVSYLGHPGTMGAHYIDYIIADPILIPMSNASHYTEKLIHLPHSFQINDRKRAIATDQLNKKDFGLPESGMIYCCFNNNFKITPNVFHSWMKILADVDNSVLWLLKDTPAVVENLSKECVKAGVDPARIIFAERISTELYLARYRLADLFLDTCPFNGGATASDALWAGLPIITKLGDAYAGRMAASLLQSIGLPELVTNSEKEYVELAQALGREPSRLASIKTKLAHNKFSTPLFNTPLNVQYIEAAFEKTMERYLNNQTPDHITINP</sequence>
<dbReference type="GO" id="GO:0097363">
    <property type="term" value="F:protein O-acetylglucosaminyltransferase activity"/>
    <property type="evidence" value="ECO:0007669"/>
    <property type="project" value="UniProtKB-EC"/>
</dbReference>
<dbReference type="Gene3D" id="1.25.40.10">
    <property type="entry name" value="Tetratricopeptide repeat domain"/>
    <property type="match status" value="4"/>
</dbReference>
<evidence type="ECO:0000259" key="9">
    <source>
        <dbReference type="Pfam" id="PF13844"/>
    </source>
</evidence>
<comment type="pathway">
    <text evidence="1">Protein modification; protein glycosylation.</text>
</comment>
<name>A0A254Q5D0_9BURK</name>
<comment type="caution">
    <text evidence="10">The sequence shown here is derived from an EMBL/GenBank/DDBJ whole genome shotgun (WGS) entry which is preliminary data.</text>
</comment>
<comment type="similarity">
    <text evidence="2">Belongs to the glycosyltransferase 41 family. O-GlcNAc transferase subfamily.</text>
</comment>
<dbReference type="SUPFAM" id="SSF48452">
    <property type="entry name" value="TPR-like"/>
    <property type="match status" value="1"/>
</dbReference>
<feature type="repeat" description="TPR" evidence="8">
    <location>
        <begin position="209"/>
        <end position="242"/>
    </location>
</feature>
<feature type="repeat" description="TPR" evidence="8">
    <location>
        <begin position="73"/>
        <end position="106"/>
    </location>
</feature>
<evidence type="ECO:0000256" key="1">
    <source>
        <dbReference type="ARBA" id="ARBA00004922"/>
    </source>
</evidence>
<organism evidence="10 11">
    <name type="scientific">Polynucleobacter campilacus</name>
    <dbReference type="NCBI Taxonomy" id="1743163"/>
    <lineage>
        <taxon>Bacteria</taxon>
        <taxon>Pseudomonadati</taxon>
        <taxon>Pseudomonadota</taxon>
        <taxon>Betaproteobacteria</taxon>
        <taxon>Burkholderiales</taxon>
        <taxon>Burkholderiaceae</taxon>
        <taxon>Polynucleobacter</taxon>
    </lineage>
</organism>
<feature type="domain" description="O-GlcNAc transferase C-terminal" evidence="9">
    <location>
        <begin position="554"/>
        <end position="732"/>
    </location>
</feature>
<evidence type="ECO:0000256" key="3">
    <source>
        <dbReference type="ARBA" id="ARBA00011970"/>
    </source>
</evidence>
<keyword evidence="11" id="KW-1185">Reference proteome</keyword>
<dbReference type="Gene3D" id="3.40.50.11380">
    <property type="match status" value="1"/>
</dbReference>
<feature type="repeat" description="TPR" evidence="8">
    <location>
        <begin position="141"/>
        <end position="174"/>
    </location>
</feature>
<dbReference type="Pfam" id="PF00515">
    <property type="entry name" value="TPR_1"/>
    <property type="match status" value="1"/>
</dbReference>
<feature type="repeat" description="TPR" evidence="8">
    <location>
        <begin position="277"/>
        <end position="310"/>
    </location>
</feature>
<evidence type="ECO:0000256" key="6">
    <source>
        <dbReference type="ARBA" id="ARBA00022737"/>
    </source>
</evidence>
<feature type="domain" description="O-GlcNAc transferase C-terminal" evidence="9">
    <location>
        <begin position="380"/>
        <end position="545"/>
    </location>
</feature>
<dbReference type="EC" id="2.4.1.255" evidence="3"/>
<dbReference type="AlphaFoldDB" id="A0A254Q5D0"/>
<dbReference type="EMBL" id="NGUP01000003">
    <property type="protein sequence ID" value="OWS70107.1"/>
    <property type="molecule type" value="Genomic_DNA"/>
</dbReference>
<evidence type="ECO:0000256" key="5">
    <source>
        <dbReference type="ARBA" id="ARBA00022679"/>
    </source>
</evidence>
<dbReference type="OrthoDB" id="101857at2"/>
<keyword evidence="4" id="KW-0328">Glycosyltransferase</keyword>
<dbReference type="Pfam" id="PF13424">
    <property type="entry name" value="TPR_12"/>
    <property type="match status" value="1"/>
</dbReference>
<evidence type="ECO:0000256" key="8">
    <source>
        <dbReference type="PROSITE-ProRule" id="PRU00339"/>
    </source>
</evidence>
<accession>A0A254Q5D0</accession>
<dbReference type="SMART" id="SM00028">
    <property type="entry name" value="TPR"/>
    <property type="match status" value="9"/>
</dbReference>
<evidence type="ECO:0000256" key="2">
    <source>
        <dbReference type="ARBA" id="ARBA00005386"/>
    </source>
</evidence>